<dbReference type="RefSeq" id="WP_038002696.1">
    <property type="nucleotide sequence ID" value="NZ_CP107618.1"/>
</dbReference>
<keyword evidence="2" id="KW-0808">Transferase</keyword>
<accession>A0A0P1EWT5</accession>
<keyword evidence="2" id="KW-0012">Acyltransferase</keyword>
<sequence>MQSSSKHVARDISYSFSAQTRPGQAFIRSLENATGRLRLIKRADGYEREVGAGRDFWEVMVERYGLTLELLAGSLDNIPREGPLVVVANHPYGILDGLMMGHILSVVRGDFRILANRVFRKAEELNEVILPVSFDETKAGVALNLETRRTALKYLSDGGAIGVFPGGTVSTANKPFGRPLDPSWRSFTAKMIAKSDAHVVPIYFDGANSRLFQLASHLHTTLRMALLIKEFKSRVDAPVRLAVGQPLTRDALNPYLRDPRGMMDFLRAETYKLSSRPIDTSHYGFEFTEVHKPKSGQKNGHG</sequence>
<dbReference type="GO" id="GO:0016746">
    <property type="term" value="F:acyltransferase activity"/>
    <property type="evidence" value="ECO:0007669"/>
    <property type="project" value="UniProtKB-KW"/>
</dbReference>
<dbReference type="InterPro" id="IPR045746">
    <property type="entry name" value="ACT14924-like_Acyltransf_dom"/>
</dbReference>
<dbReference type="STRING" id="266809.PM03_04450"/>
<dbReference type="SMART" id="SM00563">
    <property type="entry name" value="PlsC"/>
    <property type="match status" value="1"/>
</dbReference>
<feature type="domain" description="Phospholipid/glycerol acyltransferase" evidence="1">
    <location>
        <begin position="84"/>
        <end position="207"/>
    </location>
</feature>
<gene>
    <name evidence="2" type="ORF">THS5294_00822</name>
</gene>
<dbReference type="EMBL" id="CYRX01000010">
    <property type="protein sequence ID" value="CUH59536.1"/>
    <property type="molecule type" value="Genomic_DNA"/>
</dbReference>
<organism evidence="2 3">
    <name type="scientific">Thalassobacter stenotrophicus</name>
    <dbReference type="NCBI Taxonomy" id="266809"/>
    <lineage>
        <taxon>Bacteria</taxon>
        <taxon>Pseudomonadati</taxon>
        <taxon>Pseudomonadota</taxon>
        <taxon>Alphaproteobacteria</taxon>
        <taxon>Rhodobacterales</taxon>
        <taxon>Roseobacteraceae</taxon>
        <taxon>Thalassobacter</taxon>
    </lineage>
</organism>
<protein>
    <submittedName>
        <fullName evidence="2">Acyltransferase</fullName>
    </submittedName>
</protein>
<dbReference type="Proteomes" id="UP000051298">
    <property type="component" value="Unassembled WGS sequence"/>
</dbReference>
<reference evidence="2 3" key="1">
    <citation type="submission" date="2015-09" db="EMBL/GenBank/DDBJ databases">
        <authorList>
            <consortium name="Swine Surveillance"/>
        </authorList>
    </citation>
    <scope>NUCLEOTIDE SEQUENCE [LARGE SCALE GENOMIC DNA]</scope>
    <source>
        <strain evidence="2 3">CECT 5294</strain>
    </source>
</reference>
<dbReference type="AlphaFoldDB" id="A0A0P1EWT5"/>
<dbReference type="CDD" id="cd07986">
    <property type="entry name" value="LPLAT_ACT14924-like"/>
    <property type="match status" value="1"/>
</dbReference>
<dbReference type="SUPFAM" id="SSF69593">
    <property type="entry name" value="Glycerol-3-phosphate (1)-acyltransferase"/>
    <property type="match status" value="1"/>
</dbReference>
<proteinExistence type="predicted"/>
<name>A0A0P1EWT5_9RHOB</name>
<evidence type="ECO:0000313" key="2">
    <source>
        <dbReference type="EMBL" id="CUH59536.1"/>
    </source>
</evidence>
<evidence type="ECO:0000259" key="1">
    <source>
        <dbReference type="SMART" id="SM00563"/>
    </source>
</evidence>
<evidence type="ECO:0000313" key="3">
    <source>
        <dbReference type="Proteomes" id="UP000051298"/>
    </source>
</evidence>
<dbReference type="Pfam" id="PF19576">
    <property type="entry name" value="Acyltransf_2"/>
    <property type="match status" value="1"/>
</dbReference>
<dbReference type="eggNOG" id="COG0204">
    <property type="taxonomic scope" value="Bacteria"/>
</dbReference>
<dbReference type="InterPro" id="IPR002123">
    <property type="entry name" value="Plipid/glycerol_acylTrfase"/>
</dbReference>